<dbReference type="RefSeq" id="WP_132218515.1">
    <property type="nucleotide sequence ID" value="NZ_OX156936.1"/>
</dbReference>
<reference evidence="2 3" key="1">
    <citation type="submission" date="2019-03" db="EMBL/GenBank/DDBJ databases">
        <title>Genomic Encyclopedia of Type Strains, Phase IV (KMG-IV): sequencing the most valuable type-strain genomes for metagenomic binning, comparative biology and taxonomic classification.</title>
        <authorList>
            <person name="Goeker M."/>
        </authorList>
    </citation>
    <scope>NUCLEOTIDE SEQUENCE [LARGE SCALE GENOMIC DNA]</scope>
    <source>
        <strain evidence="2 3">DSM 18792</strain>
    </source>
</reference>
<keyword evidence="1" id="KW-1133">Transmembrane helix</keyword>
<keyword evidence="3" id="KW-1185">Reference proteome</keyword>
<dbReference type="Proteomes" id="UP000295455">
    <property type="component" value="Unassembled WGS sequence"/>
</dbReference>
<organism evidence="2 3">
    <name type="scientific">Mariniflexile fucanivorans</name>
    <dbReference type="NCBI Taxonomy" id="264023"/>
    <lineage>
        <taxon>Bacteria</taxon>
        <taxon>Pseudomonadati</taxon>
        <taxon>Bacteroidota</taxon>
        <taxon>Flavobacteriia</taxon>
        <taxon>Flavobacteriales</taxon>
        <taxon>Flavobacteriaceae</taxon>
        <taxon>Mariniflexile</taxon>
    </lineage>
</organism>
<dbReference type="EMBL" id="SLUP01000007">
    <property type="protein sequence ID" value="TCL64444.1"/>
    <property type="molecule type" value="Genomic_DNA"/>
</dbReference>
<sequence>MNTNKLHNIKEAGFKVPKDYFESLEDIVLSEVKLQETISKPGYKVPDHYFNSLEDKIINAVQPQKDTKVIKLITWQKASYAAAIAASFILIINIFFNKTEHITIETIEIASIENYIIDEDLETDEFASLFTKEDLMDVQLIHDGYSSETLENYVFDNLEIEDIISK</sequence>
<protein>
    <submittedName>
        <fullName evidence="2">Uncharacterized protein</fullName>
    </submittedName>
</protein>
<evidence type="ECO:0000256" key="1">
    <source>
        <dbReference type="SAM" id="Phobius"/>
    </source>
</evidence>
<evidence type="ECO:0000313" key="2">
    <source>
        <dbReference type="EMBL" id="TCL64444.1"/>
    </source>
</evidence>
<comment type="caution">
    <text evidence="2">The sequence shown here is derived from an EMBL/GenBank/DDBJ whole genome shotgun (WGS) entry which is preliminary data.</text>
</comment>
<dbReference type="AlphaFoldDB" id="A0A4R1RET0"/>
<evidence type="ECO:0000313" key="3">
    <source>
        <dbReference type="Proteomes" id="UP000295455"/>
    </source>
</evidence>
<keyword evidence="1" id="KW-0472">Membrane</keyword>
<gene>
    <name evidence="2" type="ORF">EV196_107151</name>
</gene>
<dbReference type="OrthoDB" id="981524at2"/>
<accession>A0A4R1RET0</accession>
<keyword evidence="1" id="KW-0812">Transmembrane</keyword>
<name>A0A4R1RET0_9FLAO</name>
<feature type="transmembrane region" description="Helical" evidence="1">
    <location>
        <begin position="78"/>
        <end position="96"/>
    </location>
</feature>
<proteinExistence type="predicted"/>